<feature type="domain" description="KRAB" evidence="1">
    <location>
        <begin position="10"/>
        <end position="40"/>
    </location>
</feature>
<keyword evidence="3" id="KW-1185">Reference proteome</keyword>
<dbReference type="InterPro" id="IPR036051">
    <property type="entry name" value="KRAB_dom_sf"/>
</dbReference>
<dbReference type="PANTHER" id="PTHR23232">
    <property type="entry name" value="KRAB DOMAIN C2H2 ZINC FINGER"/>
    <property type="match status" value="1"/>
</dbReference>
<evidence type="ECO:0000313" key="3">
    <source>
        <dbReference type="Proteomes" id="UP000694381"/>
    </source>
</evidence>
<gene>
    <name evidence="2" type="primary">LOC103734254</name>
</gene>
<dbReference type="Proteomes" id="UP000694381">
    <property type="component" value="Unassembled WGS sequence"/>
</dbReference>
<dbReference type="GeneTree" id="ENSGT00940000165456"/>
<dbReference type="GO" id="GO:0006355">
    <property type="term" value="P:regulation of DNA-templated transcription"/>
    <property type="evidence" value="ECO:0007669"/>
    <property type="project" value="InterPro"/>
</dbReference>
<dbReference type="Ensembl" id="ENSNGAT00000031940.1">
    <property type="protein sequence ID" value="ENSNGAP00000026213.1"/>
    <property type="gene ID" value="ENSNGAG00000023923.1"/>
</dbReference>
<organism evidence="2 3">
    <name type="scientific">Nannospalax galili</name>
    <name type="common">Northern Israeli blind subterranean mole rat</name>
    <name type="synonym">Spalax galili</name>
    <dbReference type="NCBI Taxonomy" id="1026970"/>
    <lineage>
        <taxon>Eukaryota</taxon>
        <taxon>Metazoa</taxon>
        <taxon>Chordata</taxon>
        <taxon>Craniata</taxon>
        <taxon>Vertebrata</taxon>
        <taxon>Euteleostomi</taxon>
        <taxon>Mammalia</taxon>
        <taxon>Eutheria</taxon>
        <taxon>Euarchontoglires</taxon>
        <taxon>Glires</taxon>
        <taxon>Rodentia</taxon>
        <taxon>Myomorpha</taxon>
        <taxon>Muroidea</taxon>
        <taxon>Spalacidae</taxon>
        <taxon>Spalacinae</taxon>
        <taxon>Nannospalax</taxon>
    </lineage>
</organism>
<dbReference type="Gene3D" id="6.10.140.140">
    <property type="match status" value="1"/>
</dbReference>
<accession>A0A8C6WDI2</accession>
<dbReference type="SUPFAM" id="SSF109640">
    <property type="entry name" value="KRAB domain (Kruppel-associated box)"/>
    <property type="match status" value="1"/>
</dbReference>
<dbReference type="AlphaFoldDB" id="A0A8C6WDI2"/>
<protein>
    <submittedName>
        <fullName evidence="2">Zinc finger protein 501</fullName>
    </submittedName>
</protein>
<dbReference type="Pfam" id="PF01352">
    <property type="entry name" value="KRAB"/>
    <property type="match status" value="1"/>
</dbReference>
<dbReference type="InterPro" id="IPR050169">
    <property type="entry name" value="Krueppel_C2H2_ZnF"/>
</dbReference>
<proteinExistence type="predicted"/>
<reference evidence="2" key="2">
    <citation type="submission" date="2025-09" db="UniProtKB">
        <authorList>
            <consortium name="Ensembl"/>
        </authorList>
    </citation>
    <scope>IDENTIFICATION</scope>
</reference>
<reference evidence="2" key="1">
    <citation type="submission" date="2025-08" db="UniProtKB">
        <authorList>
            <consortium name="Ensembl"/>
        </authorList>
    </citation>
    <scope>IDENTIFICATION</scope>
</reference>
<name>A0A8C6WDI2_NANGA</name>
<sequence>MPWKPEMELLSFEDIAVEFTWQEWQNLSEAQRTLYRDVML</sequence>
<dbReference type="CDD" id="cd07765">
    <property type="entry name" value="KRAB_A-box"/>
    <property type="match status" value="1"/>
</dbReference>
<evidence type="ECO:0000313" key="2">
    <source>
        <dbReference type="Ensembl" id="ENSNGAP00000026213.1"/>
    </source>
</evidence>
<dbReference type="InterPro" id="IPR001909">
    <property type="entry name" value="KRAB"/>
</dbReference>
<dbReference type="PROSITE" id="PS50805">
    <property type="entry name" value="KRAB"/>
    <property type="match status" value="1"/>
</dbReference>
<evidence type="ECO:0000259" key="1">
    <source>
        <dbReference type="PROSITE" id="PS50805"/>
    </source>
</evidence>
<dbReference type="PANTHER" id="PTHR23232:SF148">
    <property type="entry name" value="KRAB DOMAIN-CONTAINING PROTEIN"/>
    <property type="match status" value="1"/>
</dbReference>